<organism evidence="9 10">
    <name type="scientific">Miscanthus lutarioriparius</name>
    <dbReference type="NCBI Taxonomy" id="422564"/>
    <lineage>
        <taxon>Eukaryota</taxon>
        <taxon>Viridiplantae</taxon>
        <taxon>Streptophyta</taxon>
        <taxon>Embryophyta</taxon>
        <taxon>Tracheophyta</taxon>
        <taxon>Spermatophyta</taxon>
        <taxon>Magnoliopsida</taxon>
        <taxon>Liliopsida</taxon>
        <taxon>Poales</taxon>
        <taxon>Poaceae</taxon>
        <taxon>PACMAD clade</taxon>
        <taxon>Panicoideae</taxon>
        <taxon>Andropogonodae</taxon>
        <taxon>Andropogoneae</taxon>
        <taxon>Saccharinae</taxon>
        <taxon>Miscanthus</taxon>
    </lineage>
</organism>
<reference evidence="9" key="1">
    <citation type="submission" date="2020-10" db="EMBL/GenBank/DDBJ databases">
        <authorList>
            <person name="Han B."/>
            <person name="Lu T."/>
            <person name="Zhao Q."/>
            <person name="Huang X."/>
            <person name="Zhao Y."/>
        </authorList>
    </citation>
    <scope>NUCLEOTIDE SEQUENCE</scope>
</reference>
<evidence type="ECO:0000256" key="1">
    <source>
        <dbReference type="ARBA" id="ARBA00004448"/>
    </source>
</evidence>
<evidence type="ECO:0000256" key="7">
    <source>
        <dbReference type="ARBA" id="ARBA00023136"/>
    </source>
</evidence>
<evidence type="ECO:0000256" key="8">
    <source>
        <dbReference type="SAM" id="MobiDB-lite"/>
    </source>
</evidence>
<feature type="region of interest" description="Disordered" evidence="8">
    <location>
        <begin position="138"/>
        <end position="180"/>
    </location>
</feature>
<keyword evidence="4" id="KW-0999">Mitochondrion inner membrane</keyword>
<comment type="similarity">
    <text evidence="2">Belongs to the Tim17/Tim22/Tim23 family.</text>
</comment>
<evidence type="ECO:0000313" key="9">
    <source>
        <dbReference type="EMBL" id="CAD6217755.1"/>
    </source>
</evidence>
<dbReference type="PANTHER" id="PTHR10485:SF13">
    <property type="match status" value="1"/>
</dbReference>
<dbReference type="EMBL" id="CAJGYO010000003">
    <property type="protein sequence ID" value="CAD6217755.1"/>
    <property type="molecule type" value="Genomic_DNA"/>
</dbReference>
<evidence type="ECO:0000256" key="4">
    <source>
        <dbReference type="ARBA" id="ARBA00022792"/>
    </source>
</evidence>
<keyword evidence="6" id="KW-0496">Mitochondrion</keyword>
<evidence type="ECO:0000256" key="6">
    <source>
        <dbReference type="ARBA" id="ARBA00023128"/>
    </source>
</evidence>
<evidence type="ECO:0000313" key="10">
    <source>
        <dbReference type="Proteomes" id="UP000604825"/>
    </source>
</evidence>
<sequence length="180" mass="19425">MPGPCLWLHRLRRRLVLVGLGGRLRRPLHQGLPRLADAVNAVRKNAPRVAGRFGAYCVFFSVIENAASLALRRDDHLTGGTAAAATGGLHGMLRRGGDPAAARCALLAATGFLGLDLALDWALRVIANRLYPQKRQMNPGQAAPAVRLPSPWVDASQRRPPQWLKMSPSGTREKGAASLF</sequence>
<proteinExistence type="inferred from homology"/>
<comment type="subcellular location">
    <subcellularLocation>
        <location evidence="1">Mitochondrion inner membrane</location>
        <topology evidence="1">Multi-pass membrane protein</topology>
    </subcellularLocation>
</comment>
<protein>
    <submittedName>
        <fullName evidence="9">Uncharacterized protein</fullName>
    </submittedName>
</protein>
<keyword evidence="5" id="KW-1133">Transmembrane helix</keyword>
<dbReference type="Pfam" id="PF02466">
    <property type="entry name" value="Tim17"/>
    <property type="match status" value="1"/>
</dbReference>
<dbReference type="PANTHER" id="PTHR10485">
    <property type="entry name" value="MITOCHONDRIAL IMPORT INNER MEMBRANE TRANSLOCASE SUBUNIT TIM-17"/>
    <property type="match status" value="1"/>
</dbReference>
<keyword evidence="10" id="KW-1185">Reference proteome</keyword>
<dbReference type="Proteomes" id="UP000604825">
    <property type="component" value="Unassembled WGS sequence"/>
</dbReference>
<evidence type="ECO:0000256" key="3">
    <source>
        <dbReference type="ARBA" id="ARBA00022692"/>
    </source>
</evidence>
<keyword evidence="7" id="KW-0472">Membrane</keyword>
<accession>A0A811N4F0</accession>
<dbReference type="GO" id="GO:0005744">
    <property type="term" value="C:TIM23 mitochondrial import inner membrane translocase complex"/>
    <property type="evidence" value="ECO:0007669"/>
    <property type="project" value="TreeGrafter"/>
</dbReference>
<evidence type="ECO:0000256" key="2">
    <source>
        <dbReference type="ARBA" id="ARBA00008444"/>
    </source>
</evidence>
<dbReference type="AlphaFoldDB" id="A0A811N4F0"/>
<gene>
    <name evidence="9" type="ORF">NCGR_LOCUS11723</name>
</gene>
<dbReference type="GO" id="GO:0008320">
    <property type="term" value="F:protein transmembrane transporter activity"/>
    <property type="evidence" value="ECO:0007669"/>
    <property type="project" value="TreeGrafter"/>
</dbReference>
<evidence type="ECO:0000256" key="5">
    <source>
        <dbReference type="ARBA" id="ARBA00022989"/>
    </source>
</evidence>
<keyword evidence="3" id="KW-0812">Transmembrane</keyword>
<dbReference type="GO" id="GO:0030150">
    <property type="term" value="P:protein import into mitochondrial matrix"/>
    <property type="evidence" value="ECO:0007669"/>
    <property type="project" value="TreeGrafter"/>
</dbReference>
<feature type="compositionally biased region" description="Basic and acidic residues" evidence="8">
    <location>
        <begin position="171"/>
        <end position="180"/>
    </location>
</feature>
<name>A0A811N4F0_9POAL</name>
<comment type="caution">
    <text evidence="9">The sequence shown here is derived from an EMBL/GenBank/DDBJ whole genome shotgun (WGS) entry which is preliminary data.</text>
</comment>